<dbReference type="EMBL" id="KI966448">
    <property type="protein sequence ID" value="EWC43948.1"/>
    <property type="molecule type" value="Genomic_DNA"/>
</dbReference>
<keyword evidence="5 6" id="KW-0067">ATP-binding</keyword>
<dbReference type="SUPFAM" id="SSF56112">
    <property type="entry name" value="Protein kinase-like (PK-like)"/>
    <property type="match status" value="1"/>
</dbReference>
<dbReference type="GO" id="GO:0043484">
    <property type="term" value="P:regulation of RNA splicing"/>
    <property type="evidence" value="ECO:0007669"/>
    <property type="project" value="TreeGrafter"/>
</dbReference>
<keyword evidence="4" id="KW-0418">Kinase</keyword>
<evidence type="ECO:0000259" key="7">
    <source>
        <dbReference type="PROSITE" id="PS50011"/>
    </source>
</evidence>
<dbReference type="InterPro" id="IPR011009">
    <property type="entry name" value="Kinase-like_dom_sf"/>
</dbReference>
<organism evidence="8 9">
    <name type="scientific">Drechslerella stenobrocha 248</name>
    <dbReference type="NCBI Taxonomy" id="1043628"/>
    <lineage>
        <taxon>Eukaryota</taxon>
        <taxon>Fungi</taxon>
        <taxon>Dikarya</taxon>
        <taxon>Ascomycota</taxon>
        <taxon>Pezizomycotina</taxon>
        <taxon>Orbiliomycetes</taxon>
        <taxon>Orbiliales</taxon>
        <taxon>Orbiliaceae</taxon>
        <taxon>Drechslerella</taxon>
    </lineage>
</organism>
<keyword evidence="9" id="KW-1185">Reference proteome</keyword>
<dbReference type="GO" id="GO:0005524">
    <property type="term" value="F:ATP binding"/>
    <property type="evidence" value="ECO:0007669"/>
    <property type="project" value="UniProtKB-UniRule"/>
</dbReference>
<evidence type="ECO:0000313" key="8">
    <source>
        <dbReference type="EMBL" id="EWC43948.1"/>
    </source>
</evidence>
<evidence type="ECO:0000256" key="3">
    <source>
        <dbReference type="ARBA" id="ARBA00022741"/>
    </source>
</evidence>
<dbReference type="Gene3D" id="1.10.510.10">
    <property type="entry name" value="Transferase(Phosphotransferase) domain 1"/>
    <property type="match status" value="1"/>
</dbReference>
<reference evidence="8 9" key="1">
    <citation type="submission" date="2013-05" db="EMBL/GenBank/DDBJ databases">
        <title>Drechslerella stenobrocha genome reveals carnivorous origination and mechanical trapping mechanism of predatory fungi.</title>
        <authorList>
            <person name="Liu X."/>
            <person name="Zhang W."/>
            <person name="Liu K."/>
        </authorList>
    </citation>
    <scope>NUCLEOTIDE SEQUENCE [LARGE SCALE GENOMIC DNA]</scope>
    <source>
        <strain evidence="8 9">248</strain>
    </source>
</reference>
<dbReference type="Pfam" id="PF00069">
    <property type="entry name" value="Pkinase"/>
    <property type="match status" value="2"/>
</dbReference>
<dbReference type="Proteomes" id="UP000024837">
    <property type="component" value="Unassembled WGS sequence"/>
</dbReference>
<dbReference type="PROSITE" id="PS50011">
    <property type="entry name" value="PROTEIN_KINASE_DOM"/>
    <property type="match status" value="1"/>
</dbReference>
<dbReference type="AlphaFoldDB" id="W7HVK9"/>
<dbReference type="PROSITE" id="PS00107">
    <property type="entry name" value="PROTEIN_KINASE_ATP"/>
    <property type="match status" value="1"/>
</dbReference>
<dbReference type="PANTHER" id="PTHR45646:SF11">
    <property type="entry name" value="SERINE_THREONINE-PROTEIN KINASE DOA"/>
    <property type="match status" value="1"/>
</dbReference>
<name>W7HVK9_9PEZI</name>
<keyword evidence="1" id="KW-0723">Serine/threonine-protein kinase</keyword>
<dbReference type="InterPro" id="IPR051175">
    <property type="entry name" value="CLK_kinases"/>
</dbReference>
<feature type="binding site" evidence="6">
    <location>
        <position position="115"/>
    </location>
    <ligand>
        <name>ATP</name>
        <dbReference type="ChEBI" id="CHEBI:30616"/>
    </ligand>
</feature>
<feature type="domain" description="Protein kinase" evidence="7">
    <location>
        <begin position="81"/>
        <end position="457"/>
    </location>
</feature>
<dbReference type="SMART" id="SM00220">
    <property type="entry name" value="S_TKc"/>
    <property type="match status" value="1"/>
</dbReference>
<dbReference type="InterPro" id="IPR017441">
    <property type="entry name" value="Protein_kinase_ATP_BS"/>
</dbReference>
<dbReference type="HOGENOM" id="CLU_512890_0_0_1"/>
<protein>
    <recommendedName>
        <fullName evidence="7">Protein kinase domain-containing protein</fullName>
    </recommendedName>
</protein>
<dbReference type="Gene3D" id="3.30.200.20">
    <property type="entry name" value="Phosphorylase Kinase, domain 1"/>
    <property type="match status" value="1"/>
</dbReference>
<proteinExistence type="predicted"/>
<dbReference type="InterPro" id="IPR000719">
    <property type="entry name" value="Prot_kinase_dom"/>
</dbReference>
<evidence type="ECO:0000256" key="4">
    <source>
        <dbReference type="ARBA" id="ARBA00022777"/>
    </source>
</evidence>
<evidence type="ECO:0000256" key="1">
    <source>
        <dbReference type="ARBA" id="ARBA00022527"/>
    </source>
</evidence>
<sequence>MSTLEEESCTGFAYAVRRQLRSLREAAVEWRNNKEIDFSYSKCDPHPFPHPESDRLEHCYKYGEGKGKFLPVLLNQQLGNYTVKAKLGHGNFASVWQAEPTTGVSSHGHESVAVKVCTNSKKDSKDDVAEAKILLKLGKRSDGKGDFGKDHIIKVDEYFHVPGHFGDHFCIVSEAIGPSLDYYFNLVQKQGLGAFDYGVAKKVTFQLLSATAWLHKAGYAHGDIHPHNILMKEQGFQAGRNEKRYLEPKNTKAKDLKYMPPYLVSCIDGDDLGVRAPLTFENCDARLADFGQTFKKSHPRRLYKMTTPKGNRSPEWVIKRLPITESIDVWAIACIAYRMTTGKHLMFVEERYTDANGKYTQKRTKADINIDHMPMMVGLLGTPPSWLIKRWSSSGLPQLDWDSVRAEGTLHERIQQDRPASMSDAEAVLFEDFLRKAFAWDYRHRATAKDLVQHEWFQSILTKEDRAAMEAMLAHRDSKLKAAFKRGFKKLRFLSARIGALGAKKVEFPAEPFVVEKIPVPTIEVLRLD</sequence>
<keyword evidence="2" id="KW-0808">Transferase</keyword>
<evidence type="ECO:0000256" key="2">
    <source>
        <dbReference type="ARBA" id="ARBA00022679"/>
    </source>
</evidence>
<dbReference type="GO" id="GO:0004674">
    <property type="term" value="F:protein serine/threonine kinase activity"/>
    <property type="evidence" value="ECO:0007669"/>
    <property type="project" value="UniProtKB-KW"/>
</dbReference>
<evidence type="ECO:0000313" key="9">
    <source>
        <dbReference type="Proteomes" id="UP000024837"/>
    </source>
</evidence>
<evidence type="ECO:0000256" key="6">
    <source>
        <dbReference type="PROSITE-ProRule" id="PRU10141"/>
    </source>
</evidence>
<dbReference type="PANTHER" id="PTHR45646">
    <property type="entry name" value="SERINE/THREONINE-PROTEIN KINASE DOA-RELATED"/>
    <property type="match status" value="1"/>
</dbReference>
<keyword evidence="3 6" id="KW-0547">Nucleotide-binding</keyword>
<evidence type="ECO:0000256" key="5">
    <source>
        <dbReference type="ARBA" id="ARBA00022840"/>
    </source>
</evidence>
<accession>W7HVK9</accession>
<dbReference type="OrthoDB" id="5979581at2759"/>
<dbReference type="GO" id="GO:0005634">
    <property type="term" value="C:nucleus"/>
    <property type="evidence" value="ECO:0007669"/>
    <property type="project" value="TreeGrafter"/>
</dbReference>
<gene>
    <name evidence="8" type="ORF">DRE_01300</name>
</gene>